<evidence type="ECO:0000313" key="2">
    <source>
        <dbReference type="Proteomes" id="UP000694404"/>
    </source>
</evidence>
<proteinExistence type="predicted"/>
<reference evidence="1" key="1">
    <citation type="submission" date="2025-08" db="UniProtKB">
        <authorList>
            <consortium name="Ensembl"/>
        </authorList>
    </citation>
    <scope>IDENTIFICATION</scope>
</reference>
<dbReference type="InterPro" id="IPR036179">
    <property type="entry name" value="Ig-like_dom_sf"/>
</dbReference>
<evidence type="ECO:0000313" key="1">
    <source>
        <dbReference type="Ensembl" id="ENSCABP00000009615.1"/>
    </source>
</evidence>
<dbReference type="InterPro" id="IPR013783">
    <property type="entry name" value="Ig-like_fold"/>
</dbReference>
<dbReference type="SUPFAM" id="SSF48726">
    <property type="entry name" value="Immunoglobulin"/>
    <property type="match status" value="1"/>
</dbReference>
<dbReference type="Proteomes" id="UP000694404">
    <property type="component" value="Unplaced"/>
</dbReference>
<organism evidence="1 2">
    <name type="scientific">Chelonoidis abingdonii</name>
    <name type="common">Abingdon island giant tortoise</name>
    <name type="synonym">Testudo abingdonii</name>
    <dbReference type="NCBI Taxonomy" id="106734"/>
    <lineage>
        <taxon>Eukaryota</taxon>
        <taxon>Metazoa</taxon>
        <taxon>Chordata</taxon>
        <taxon>Craniata</taxon>
        <taxon>Vertebrata</taxon>
        <taxon>Euteleostomi</taxon>
        <taxon>Archelosauria</taxon>
        <taxon>Testudinata</taxon>
        <taxon>Testudines</taxon>
        <taxon>Cryptodira</taxon>
        <taxon>Durocryptodira</taxon>
        <taxon>Testudinoidea</taxon>
        <taxon>Testudinidae</taxon>
        <taxon>Chelonoidis</taxon>
    </lineage>
</organism>
<dbReference type="GeneTree" id="ENSGT01090000259985"/>
<sequence>RKCQKYSCSFCGYRLTRQNLVSVLAGEPLTIDCLLDKMLALQHMNYSLTWYKSGRKMPVTQVKLSRIHQHKNLLWFMPAILEDSGSYESTSLCHQQKIGFSF</sequence>
<dbReference type="Gene3D" id="2.60.40.10">
    <property type="entry name" value="Immunoglobulins"/>
    <property type="match status" value="1"/>
</dbReference>
<accession>A0A8C0GJP7</accession>
<protein>
    <submittedName>
        <fullName evidence="1">Uncharacterized protein</fullName>
    </submittedName>
</protein>
<dbReference type="Ensembl" id="ENSCABT00000010549.1">
    <property type="protein sequence ID" value="ENSCABP00000009615.1"/>
    <property type="gene ID" value="ENSCABG00000007238.1"/>
</dbReference>
<reference evidence="1" key="2">
    <citation type="submission" date="2025-09" db="UniProtKB">
        <authorList>
            <consortium name="Ensembl"/>
        </authorList>
    </citation>
    <scope>IDENTIFICATION</scope>
</reference>
<name>A0A8C0GJP7_CHEAB</name>
<dbReference type="AlphaFoldDB" id="A0A8C0GJP7"/>
<keyword evidence="2" id="KW-1185">Reference proteome</keyword>